<sequence length="421" mass="45742">MDLKKIGAIGGAISLALCWPLAVGQIGQSVIQDGIAHLSNESLQAEIVDYDRGYLTSSVKTRYTVLDPVLAEQLAVDGLPSEIVVNSQVSHGLFSLKAESVLDDADGLPLTLNTVTQLNGNTDYVLQLANWHQVTEGPDGAIVSITPSTLKGHASVLGDLTYQLDIPSVEIDFNSGEKMLLAGLTGEGQGKKINSFWIGEQTLTLEQASVLDVDQAPLFSVTDSQYTFVSSYEEMEQTVSSQHLVELKDLLMAGDKIESITMDLSFGDLDSVAFEHLLKLYQNNPMPSNDDIEAAIPHVDNLFAKGFYLAMNKMAVKLGADSEFETNWTITVPKGTENVTDNFAMILPALTGDLKTFVSHGLVTQYPFIEQGVNEAMAMELVQRTEQGFEIQAELQEGNLVFENGQKMPLLALLLPALMQP</sequence>
<dbReference type="AlphaFoldDB" id="A0A0F4NNQ6"/>
<dbReference type="Pfam" id="PF06097">
    <property type="entry name" value="DUF945"/>
    <property type="match status" value="1"/>
</dbReference>
<evidence type="ECO:0008006" key="3">
    <source>
        <dbReference type="Google" id="ProtNLM"/>
    </source>
</evidence>
<keyword evidence="2" id="KW-1185">Reference proteome</keyword>
<organism evidence="1 2">
    <name type="scientific">Vibrio galatheae</name>
    <dbReference type="NCBI Taxonomy" id="579748"/>
    <lineage>
        <taxon>Bacteria</taxon>
        <taxon>Pseudomonadati</taxon>
        <taxon>Pseudomonadota</taxon>
        <taxon>Gammaproteobacteria</taxon>
        <taxon>Vibrionales</taxon>
        <taxon>Vibrionaceae</taxon>
        <taxon>Vibrio</taxon>
    </lineage>
</organism>
<reference evidence="1 2" key="1">
    <citation type="journal article" date="2015" name="BMC Genomics">
        <title>Genome mining reveals unlocked bioactive potential of marine Gram-negative bacteria.</title>
        <authorList>
            <person name="Machado H."/>
            <person name="Sonnenschein E.C."/>
            <person name="Melchiorsen J."/>
            <person name="Gram L."/>
        </authorList>
    </citation>
    <scope>NUCLEOTIDE SEQUENCE [LARGE SCALE GENOMIC DNA]</scope>
    <source>
        <strain evidence="1 2">S2757</strain>
    </source>
</reference>
<accession>A0A0F4NNQ6</accession>
<dbReference type="InterPro" id="IPR010352">
    <property type="entry name" value="DUF945"/>
</dbReference>
<dbReference type="OrthoDB" id="5915128at2"/>
<evidence type="ECO:0000313" key="2">
    <source>
        <dbReference type="Proteomes" id="UP000033673"/>
    </source>
</evidence>
<dbReference type="PATRIC" id="fig|579748.3.peg.423"/>
<protein>
    <recommendedName>
        <fullName evidence="3">DUF945 domain-containing protein</fullName>
    </recommendedName>
</protein>
<gene>
    <name evidence="1" type="ORF">TW81_02045</name>
</gene>
<evidence type="ECO:0000313" key="1">
    <source>
        <dbReference type="EMBL" id="KJY84800.1"/>
    </source>
</evidence>
<dbReference type="Proteomes" id="UP000033673">
    <property type="component" value="Unassembled WGS sequence"/>
</dbReference>
<dbReference type="STRING" id="579748.TW81_02045"/>
<proteinExistence type="predicted"/>
<dbReference type="EMBL" id="JXXV01000006">
    <property type="protein sequence ID" value="KJY84800.1"/>
    <property type="molecule type" value="Genomic_DNA"/>
</dbReference>
<dbReference type="RefSeq" id="WP_045954068.1">
    <property type="nucleotide sequence ID" value="NZ_JXXV01000006.1"/>
</dbReference>
<name>A0A0F4NNQ6_9VIBR</name>
<comment type="caution">
    <text evidence="1">The sequence shown here is derived from an EMBL/GenBank/DDBJ whole genome shotgun (WGS) entry which is preliminary data.</text>
</comment>